<keyword evidence="2" id="KW-1185">Reference proteome</keyword>
<gene>
    <name evidence="1" type="ORF">LSH36_281g02004</name>
</gene>
<comment type="caution">
    <text evidence="1">The sequence shown here is derived from an EMBL/GenBank/DDBJ whole genome shotgun (WGS) entry which is preliminary data.</text>
</comment>
<proteinExistence type="predicted"/>
<evidence type="ECO:0000313" key="2">
    <source>
        <dbReference type="Proteomes" id="UP001208570"/>
    </source>
</evidence>
<sequence length="267" mass="30080">MSASGDIDLLIAKTPVEAINKSETVLVFITKSLHHTILLHVRTQERFSTSTEIPEHWHRYRNSHVILSCDTTLKLFGIGNTIGLTPLKDIDVFCQQAQVLENSKSNPAQIVAAVEKAQICFYKGKSTDTLDSLRSSRFQEKVATNIAFVQPKDPPLTPAAAQCHSFQVFQQVLDWKGHKLNPFERGWKMTDGRMTPVHSDQNAASEYIIKLVRCICEVDCFKWRCGFRSTGLERTVACSECRGICAYGHKTKDDTNQQMMITDVSED</sequence>
<dbReference type="Proteomes" id="UP001208570">
    <property type="component" value="Unassembled WGS sequence"/>
</dbReference>
<protein>
    <submittedName>
        <fullName evidence="1">Uncharacterized protein</fullName>
    </submittedName>
</protein>
<name>A0AAD9JJ18_9ANNE</name>
<dbReference type="AlphaFoldDB" id="A0AAD9JJ18"/>
<dbReference type="EMBL" id="JAODUP010000281">
    <property type="protein sequence ID" value="KAK2153912.1"/>
    <property type="molecule type" value="Genomic_DNA"/>
</dbReference>
<evidence type="ECO:0000313" key="1">
    <source>
        <dbReference type="EMBL" id="KAK2153912.1"/>
    </source>
</evidence>
<organism evidence="1 2">
    <name type="scientific">Paralvinella palmiformis</name>
    <dbReference type="NCBI Taxonomy" id="53620"/>
    <lineage>
        <taxon>Eukaryota</taxon>
        <taxon>Metazoa</taxon>
        <taxon>Spiralia</taxon>
        <taxon>Lophotrochozoa</taxon>
        <taxon>Annelida</taxon>
        <taxon>Polychaeta</taxon>
        <taxon>Sedentaria</taxon>
        <taxon>Canalipalpata</taxon>
        <taxon>Terebellida</taxon>
        <taxon>Terebelliformia</taxon>
        <taxon>Alvinellidae</taxon>
        <taxon>Paralvinella</taxon>
    </lineage>
</organism>
<reference evidence="1" key="1">
    <citation type="journal article" date="2023" name="Mol. Biol. Evol.">
        <title>Third-Generation Sequencing Reveals the Adaptive Role of the Epigenome in Three Deep-Sea Polychaetes.</title>
        <authorList>
            <person name="Perez M."/>
            <person name="Aroh O."/>
            <person name="Sun Y."/>
            <person name="Lan Y."/>
            <person name="Juniper S.K."/>
            <person name="Young C.R."/>
            <person name="Angers B."/>
            <person name="Qian P.Y."/>
        </authorList>
    </citation>
    <scope>NUCLEOTIDE SEQUENCE</scope>
    <source>
        <strain evidence="1">P08H-3</strain>
    </source>
</reference>
<accession>A0AAD9JJ18</accession>